<evidence type="ECO:0000313" key="2">
    <source>
        <dbReference type="Proteomes" id="UP000008694"/>
    </source>
</evidence>
<dbReference type="AlphaFoldDB" id="D7MW53"/>
<accession>D7MW53</accession>
<dbReference type="HOGENOM" id="CLU_2910874_0_0_1"/>
<reference evidence="2" key="1">
    <citation type="journal article" date="2011" name="Nat. Genet.">
        <title>The Arabidopsis lyrata genome sequence and the basis of rapid genome size change.</title>
        <authorList>
            <person name="Hu T.T."/>
            <person name="Pattyn P."/>
            <person name="Bakker E.G."/>
            <person name="Cao J."/>
            <person name="Cheng J.-F."/>
            <person name="Clark R.M."/>
            <person name="Fahlgren N."/>
            <person name="Fawcett J.A."/>
            <person name="Grimwood J."/>
            <person name="Gundlach H."/>
            <person name="Haberer G."/>
            <person name="Hollister J.D."/>
            <person name="Ossowski S."/>
            <person name="Ottilar R.P."/>
            <person name="Salamov A.A."/>
            <person name="Schneeberger K."/>
            <person name="Spannagl M."/>
            <person name="Wang X."/>
            <person name="Yang L."/>
            <person name="Nasrallah M.E."/>
            <person name="Bergelson J."/>
            <person name="Carrington J.C."/>
            <person name="Gaut B.S."/>
            <person name="Schmutz J."/>
            <person name="Mayer K.F.X."/>
            <person name="Van de Peer Y."/>
            <person name="Grigoriev I.V."/>
            <person name="Nordborg M."/>
            <person name="Weigel D."/>
            <person name="Guo Y.-L."/>
        </authorList>
    </citation>
    <scope>NUCLEOTIDE SEQUENCE [LARGE SCALE GENOMIC DNA]</scope>
    <source>
        <strain evidence="2">cv. MN47</strain>
    </source>
</reference>
<sequence>FEVESGKKDDEHGAGDVKDGVIKGEGVKIDDGVSVNGQKVEVKPVEKLMSVKIKREIKKEKK</sequence>
<gene>
    <name evidence="1" type="ORF">ARALYDRAFT_655359</name>
</gene>
<dbReference type="Proteomes" id="UP000008694">
    <property type="component" value="Unassembled WGS sequence"/>
</dbReference>
<proteinExistence type="predicted"/>
<evidence type="ECO:0000313" key="1">
    <source>
        <dbReference type="EMBL" id="EFH39233.1"/>
    </source>
</evidence>
<dbReference type="EMBL" id="GL348766">
    <property type="protein sequence ID" value="EFH39233.1"/>
    <property type="molecule type" value="Genomic_DNA"/>
</dbReference>
<protein>
    <submittedName>
        <fullName evidence="1">Predicted protein</fullName>
    </submittedName>
</protein>
<keyword evidence="2" id="KW-1185">Reference proteome</keyword>
<name>D7MW53_ARALL</name>
<feature type="non-terminal residue" evidence="1">
    <location>
        <position position="1"/>
    </location>
</feature>
<organism evidence="2">
    <name type="scientific">Arabidopsis lyrata subsp. lyrata</name>
    <name type="common">Lyre-leaved rock-cress</name>
    <dbReference type="NCBI Taxonomy" id="81972"/>
    <lineage>
        <taxon>Eukaryota</taxon>
        <taxon>Viridiplantae</taxon>
        <taxon>Streptophyta</taxon>
        <taxon>Embryophyta</taxon>
        <taxon>Tracheophyta</taxon>
        <taxon>Spermatophyta</taxon>
        <taxon>Magnoliopsida</taxon>
        <taxon>eudicotyledons</taxon>
        <taxon>Gunneridae</taxon>
        <taxon>Pentapetalae</taxon>
        <taxon>rosids</taxon>
        <taxon>malvids</taxon>
        <taxon>Brassicales</taxon>
        <taxon>Brassicaceae</taxon>
        <taxon>Camelineae</taxon>
        <taxon>Arabidopsis</taxon>
    </lineage>
</organism>
<dbReference type="Gramene" id="Al_scaffold_0066_5">
    <property type="protein sequence ID" value="Al_scaffold_0066_5"/>
    <property type="gene ID" value="Al_scaffold_0066_5"/>
</dbReference>